<dbReference type="Proteomes" id="UP000024635">
    <property type="component" value="Unassembled WGS sequence"/>
</dbReference>
<organism evidence="1 2">
    <name type="scientific">Ancylostoma ceylanicum</name>
    <dbReference type="NCBI Taxonomy" id="53326"/>
    <lineage>
        <taxon>Eukaryota</taxon>
        <taxon>Metazoa</taxon>
        <taxon>Ecdysozoa</taxon>
        <taxon>Nematoda</taxon>
        <taxon>Chromadorea</taxon>
        <taxon>Rhabditida</taxon>
        <taxon>Rhabditina</taxon>
        <taxon>Rhabditomorpha</taxon>
        <taxon>Strongyloidea</taxon>
        <taxon>Ancylostomatidae</taxon>
        <taxon>Ancylostomatinae</taxon>
        <taxon>Ancylostoma</taxon>
    </lineage>
</organism>
<proteinExistence type="predicted"/>
<dbReference type="AlphaFoldDB" id="A0A016VDV6"/>
<dbReference type="EMBL" id="JARK01001348">
    <property type="protein sequence ID" value="EYC25451.1"/>
    <property type="molecule type" value="Genomic_DNA"/>
</dbReference>
<protein>
    <submittedName>
        <fullName evidence="1">Uncharacterized protein</fullName>
    </submittedName>
</protein>
<gene>
    <name evidence="1" type="primary">Acey_s0012.g1901</name>
    <name evidence="1" type="ORF">Y032_0012g1901</name>
</gene>
<name>A0A016VDV6_9BILA</name>
<evidence type="ECO:0000313" key="1">
    <source>
        <dbReference type="EMBL" id="EYC25451.1"/>
    </source>
</evidence>
<accession>A0A016VDV6</accession>
<evidence type="ECO:0000313" key="2">
    <source>
        <dbReference type="Proteomes" id="UP000024635"/>
    </source>
</evidence>
<reference evidence="2" key="1">
    <citation type="journal article" date="2015" name="Nat. Genet.">
        <title>The genome and transcriptome of the zoonotic hookworm Ancylostoma ceylanicum identify infection-specific gene families.</title>
        <authorList>
            <person name="Schwarz E.M."/>
            <person name="Hu Y."/>
            <person name="Antoshechkin I."/>
            <person name="Miller M.M."/>
            <person name="Sternberg P.W."/>
            <person name="Aroian R.V."/>
        </authorList>
    </citation>
    <scope>NUCLEOTIDE SEQUENCE</scope>
    <source>
        <strain evidence="2">HY135</strain>
    </source>
</reference>
<dbReference type="OrthoDB" id="10583084at2759"/>
<sequence length="95" mass="11069">MSRKHKLLRLLVRERSAPVRNTIECLKGSDNRAMCTLRNLEKFQKNYVKKTIVERRPDSTVSLRYACRHSAYLRGISYTTSGDGLMIDYFGEIQI</sequence>
<keyword evidence="2" id="KW-1185">Reference proteome</keyword>
<comment type="caution">
    <text evidence="1">The sequence shown here is derived from an EMBL/GenBank/DDBJ whole genome shotgun (WGS) entry which is preliminary data.</text>
</comment>